<feature type="chain" id="PRO_5031468234" description="Thioredoxin domain-containing protein" evidence="1">
    <location>
        <begin position="26"/>
        <end position="590"/>
    </location>
</feature>
<dbReference type="Gene3D" id="3.40.30.10">
    <property type="entry name" value="Glutaredoxin"/>
    <property type="match status" value="1"/>
</dbReference>
<dbReference type="InterPro" id="IPR036249">
    <property type="entry name" value="Thioredoxin-like_sf"/>
</dbReference>
<dbReference type="AlphaFoldDB" id="A0A7W7ZGS8"/>
<dbReference type="Gene3D" id="1.50.10.20">
    <property type="match status" value="1"/>
</dbReference>
<sequence length="590" mass="65339">MKTSLSMARTAIWAVALFAAPLAQGQAPKPIEWHPWSDEVFAQAAREHKYVLLDLEAVWCHWCHVMDQTTYRDAAVRKLMGKSYIAVKVDQDSRPDISNRYEDFGWPATVIFNPNGGEIVKRQGYLPPIQMASILQAVIDDPTPGPSVEAEKTITYATNPYFPAALVSKVNQEFAKQYDVEGKGWAFGHKYLDADSVEYANILARNGDKLEAQRVRDTLVAAKKLLDPVWGGAYQYSTGGNWDEPHYEKLLYIQAQTMRAYAQSYAQWHSQEYLDAAQNVHRYVHTFLTSPEGAFYVSQDADLVEGKHGGTYFALSDAKRRALGIPRVDKNLYARENGWMIRSLCALYAATGDSSVLQEAEKSAHWAIDHRSLPGGGFRHGEHDAAGPFLGDSLAMGQALLALYEATADRDWLKRAEGARRFISANFALASSPGFGTSKTSTDHAYQPHPERDENVAVARFANLLYQYTGDAGDPDTSKRAMRYLATPEVAVGWLSAPVLLAESQFTQPAVHITVVGPKQDASAKLLFATALKSGPLYKRLEWWDRSEGALPRNDIEYPALPKPAAFLCTASACSSPITDPQVLQKKLGL</sequence>
<dbReference type="InterPro" id="IPR008928">
    <property type="entry name" value="6-hairpin_glycosidase_sf"/>
</dbReference>
<feature type="domain" description="Thioredoxin" evidence="2">
    <location>
        <begin position="9"/>
        <end position="140"/>
    </location>
</feature>
<evidence type="ECO:0000313" key="3">
    <source>
        <dbReference type="EMBL" id="MBB5059649.1"/>
    </source>
</evidence>
<evidence type="ECO:0000259" key="2">
    <source>
        <dbReference type="PROSITE" id="PS51352"/>
    </source>
</evidence>
<dbReference type="PANTHER" id="PTHR42899">
    <property type="entry name" value="SPERMATOGENESIS-ASSOCIATED PROTEIN 20"/>
    <property type="match status" value="1"/>
</dbReference>
<dbReference type="InterPro" id="IPR024705">
    <property type="entry name" value="Ssp411"/>
</dbReference>
<dbReference type="SUPFAM" id="SSF48208">
    <property type="entry name" value="Six-hairpin glycosidases"/>
    <property type="match status" value="1"/>
</dbReference>
<comment type="caution">
    <text evidence="3">The sequence shown here is derived from an EMBL/GenBank/DDBJ whole genome shotgun (WGS) entry which is preliminary data.</text>
</comment>
<dbReference type="Proteomes" id="UP000540989">
    <property type="component" value="Unassembled WGS sequence"/>
</dbReference>
<keyword evidence="4" id="KW-1185">Reference proteome</keyword>
<dbReference type="PANTHER" id="PTHR42899:SF1">
    <property type="entry name" value="SPERMATOGENESIS-ASSOCIATED PROTEIN 20"/>
    <property type="match status" value="1"/>
</dbReference>
<evidence type="ECO:0000256" key="1">
    <source>
        <dbReference type="SAM" id="SignalP"/>
    </source>
</evidence>
<name>A0A7W7ZGS8_9BACT</name>
<dbReference type="PROSITE" id="PS51352">
    <property type="entry name" value="THIOREDOXIN_2"/>
    <property type="match status" value="1"/>
</dbReference>
<keyword evidence="1" id="KW-0732">Signal</keyword>
<proteinExistence type="predicted"/>
<dbReference type="InterPro" id="IPR004879">
    <property type="entry name" value="Ssp411-like_TRX"/>
</dbReference>
<gene>
    <name evidence="3" type="ORF">HDF16_004375</name>
</gene>
<dbReference type="Pfam" id="PF03190">
    <property type="entry name" value="Thioredox_DsbH"/>
    <property type="match status" value="1"/>
</dbReference>
<dbReference type="GO" id="GO:0005975">
    <property type="term" value="P:carbohydrate metabolic process"/>
    <property type="evidence" value="ECO:0007669"/>
    <property type="project" value="InterPro"/>
</dbReference>
<organism evidence="3 4">
    <name type="scientific">Granulicella aggregans</name>
    <dbReference type="NCBI Taxonomy" id="474949"/>
    <lineage>
        <taxon>Bacteria</taxon>
        <taxon>Pseudomonadati</taxon>
        <taxon>Acidobacteriota</taxon>
        <taxon>Terriglobia</taxon>
        <taxon>Terriglobales</taxon>
        <taxon>Acidobacteriaceae</taxon>
        <taxon>Granulicella</taxon>
    </lineage>
</organism>
<feature type="signal peptide" evidence="1">
    <location>
        <begin position="1"/>
        <end position="25"/>
    </location>
</feature>
<dbReference type="RefSeq" id="WP_184221341.1">
    <property type="nucleotide sequence ID" value="NZ_JACHIP010000006.1"/>
</dbReference>
<dbReference type="SUPFAM" id="SSF52833">
    <property type="entry name" value="Thioredoxin-like"/>
    <property type="match status" value="1"/>
</dbReference>
<dbReference type="PIRSF" id="PIRSF006402">
    <property type="entry name" value="UCP006402_thioredoxin"/>
    <property type="match status" value="1"/>
</dbReference>
<accession>A0A7W7ZGS8</accession>
<protein>
    <recommendedName>
        <fullName evidence="2">Thioredoxin domain-containing protein</fullName>
    </recommendedName>
</protein>
<dbReference type="EMBL" id="JACHIP010000006">
    <property type="protein sequence ID" value="MBB5059649.1"/>
    <property type="molecule type" value="Genomic_DNA"/>
</dbReference>
<reference evidence="3 4" key="1">
    <citation type="submission" date="2020-08" db="EMBL/GenBank/DDBJ databases">
        <title>Genomic Encyclopedia of Type Strains, Phase IV (KMG-V): Genome sequencing to study the core and pangenomes of soil and plant-associated prokaryotes.</title>
        <authorList>
            <person name="Whitman W."/>
        </authorList>
    </citation>
    <scope>NUCLEOTIDE SEQUENCE [LARGE SCALE GENOMIC DNA]</scope>
    <source>
        <strain evidence="3 4">M8UP14</strain>
    </source>
</reference>
<evidence type="ECO:0000313" key="4">
    <source>
        <dbReference type="Proteomes" id="UP000540989"/>
    </source>
</evidence>
<dbReference type="InterPro" id="IPR013766">
    <property type="entry name" value="Thioredoxin_domain"/>
</dbReference>